<dbReference type="Proteomes" id="UP000697127">
    <property type="component" value="Unassembled WGS sequence"/>
</dbReference>
<reference evidence="1" key="1">
    <citation type="submission" date="2020-11" db="EMBL/GenBank/DDBJ databases">
        <title>Kefir isolates.</title>
        <authorList>
            <person name="Marcisauskas S."/>
            <person name="Kim Y."/>
            <person name="Blasche S."/>
        </authorList>
    </citation>
    <scope>NUCLEOTIDE SEQUENCE</scope>
    <source>
        <strain evidence="1">Olga-1</strain>
    </source>
</reference>
<accession>A0A9P6WKJ5</accession>
<evidence type="ECO:0000313" key="2">
    <source>
        <dbReference type="Proteomes" id="UP000697127"/>
    </source>
</evidence>
<dbReference type="EMBL" id="PUHW01000133">
    <property type="protein sequence ID" value="KAG0688661.1"/>
    <property type="molecule type" value="Genomic_DNA"/>
</dbReference>
<dbReference type="AlphaFoldDB" id="A0A9P6WKJ5"/>
<protein>
    <submittedName>
        <fullName evidence="1">Uncharacterized protein</fullName>
    </submittedName>
</protein>
<organism evidence="1 2">
    <name type="scientific">Pichia californica</name>
    <dbReference type="NCBI Taxonomy" id="460514"/>
    <lineage>
        <taxon>Eukaryota</taxon>
        <taxon>Fungi</taxon>
        <taxon>Dikarya</taxon>
        <taxon>Ascomycota</taxon>
        <taxon>Saccharomycotina</taxon>
        <taxon>Pichiomycetes</taxon>
        <taxon>Pichiales</taxon>
        <taxon>Pichiaceae</taxon>
        <taxon>Pichia</taxon>
    </lineage>
</organism>
<name>A0A9P6WKJ5_9ASCO</name>
<evidence type="ECO:0000313" key="1">
    <source>
        <dbReference type="EMBL" id="KAG0688661.1"/>
    </source>
</evidence>
<gene>
    <name evidence="1" type="ORF">C6P40_000699</name>
</gene>
<keyword evidence="2" id="KW-1185">Reference proteome</keyword>
<proteinExistence type="predicted"/>
<comment type="caution">
    <text evidence="1">The sequence shown here is derived from an EMBL/GenBank/DDBJ whole genome shotgun (WGS) entry which is preliminary data.</text>
</comment>
<sequence>MINKQDRELLPFIYNSKMELFDLNYNEQNLDNLEKVLCIDNRPISLNFGNFGSSYLFSGILEIHSVEKTCSSDGGVLFNGLQIVIKKYTGELVGIIEYDYLFCNGFKCIDLNISSNNIIKTIHQLQDEKYHIYLNYDNNDKIAMRMELCPGDEDILNNHLKNYEQNVRYINV</sequence>